<dbReference type="EC" id="7.6.2.1" evidence="12"/>
<evidence type="ECO:0000256" key="2">
    <source>
        <dbReference type="ARBA" id="ARBA00008109"/>
    </source>
</evidence>
<protein>
    <recommendedName>
        <fullName evidence="12">Phospholipid-transporting ATPase</fullName>
        <ecNumber evidence="12">7.6.2.1</ecNumber>
    </recommendedName>
</protein>
<feature type="transmembrane region" description="Helical" evidence="12">
    <location>
        <begin position="978"/>
        <end position="996"/>
    </location>
</feature>
<feature type="transmembrane region" description="Helical" evidence="12">
    <location>
        <begin position="285"/>
        <end position="307"/>
    </location>
</feature>
<evidence type="ECO:0000259" key="14">
    <source>
        <dbReference type="Pfam" id="PF16212"/>
    </source>
</evidence>
<dbReference type="Gene3D" id="3.40.50.1000">
    <property type="entry name" value="HAD superfamily/HAD-like"/>
    <property type="match status" value="1"/>
</dbReference>
<comment type="caution">
    <text evidence="15">The sequence shown here is derived from an EMBL/GenBank/DDBJ whole genome shotgun (WGS) entry which is preliminary data.</text>
</comment>
<keyword evidence="8 12" id="KW-1278">Translocase</keyword>
<dbReference type="NCBIfam" id="TIGR01652">
    <property type="entry name" value="ATPase-Plipid"/>
    <property type="match status" value="1"/>
</dbReference>
<dbReference type="PRINTS" id="PR00119">
    <property type="entry name" value="CATATPASE"/>
</dbReference>
<proteinExistence type="inferred from homology"/>
<evidence type="ECO:0000256" key="3">
    <source>
        <dbReference type="ARBA" id="ARBA00022692"/>
    </source>
</evidence>
<dbReference type="InterPro" id="IPR032631">
    <property type="entry name" value="P-type_ATPase_N"/>
</dbReference>
<dbReference type="InterPro" id="IPR036412">
    <property type="entry name" value="HAD-like_sf"/>
</dbReference>
<dbReference type="InterPro" id="IPR032630">
    <property type="entry name" value="P_typ_ATPase_c"/>
</dbReference>
<evidence type="ECO:0000256" key="4">
    <source>
        <dbReference type="ARBA" id="ARBA00022723"/>
    </source>
</evidence>
<dbReference type="SFLD" id="SFLDG00002">
    <property type="entry name" value="C1.7:_P-type_atpase_like"/>
    <property type="match status" value="1"/>
</dbReference>
<keyword evidence="5 12" id="KW-0547">Nucleotide-binding</keyword>
<dbReference type="PROSITE" id="PS00154">
    <property type="entry name" value="ATPASE_E1_E2"/>
    <property type="match status" value="1"/>
</dbReference>
<evidence type="ECO:0000256" key="6">
    <source>
        <dbReference type="ARBA" id="ARBA00022840"/>
    </source>
</evidence>
<gene>
    <name evidence="15" type="primary">DNF3</name>
    <name evidence="15" type="ORF">SO694_00006111</name>
</gene>
<dbReference type="InterPro" id="IPR023299">
    <property type="entry name" value="ATPase_P-typ_cyto_dom_N"/>
</dbReference>
<keyword evidence="16" id="KW-1185">Reference proteome</keyword>
<feature type="domain" description="P-type ATPase N-terminal" evidence="13">
    <location>
        <begin position="23"/>
        <end position="67"/>
    </location>
</feature>
<dbReference type="Pfam" id="PF16209">
    <property type="entry name" value="PhoLip_ATPase_N"/>
    <property type="match status" value="1"/>
</dbReference>
<keyword evidence="4" id="KW-0479">Metal-binding</keyword>
<comment type="similarity">
    <text evidence="2 12">Belongs to the cation transport ATPase (P-type) (TC 3.A.3) family. Type IV subfamily.</text>
</comment>
<accession>A0ABR1GA34</accession>
<feature type="transmembrane region" description="Helical" evidence="12">
    <location>
        <begin position="939"/>
        <end position="958"/>
    </location>
</feature>
<keyword evidence="6 12" id="KW-0067">ATP-binding</keyword>
<dbReference type="InterPro" id="IPR018303">
    <property type="entry name" value="ATPase_P-typ_P_site"/>
</dbReference>
<feature type="transmembrane region" description="Helical" evidence="12">
    <location>
        <begin position="1022"/>
        <end position="1040"/>
    </location>
</feature>
<comment type="subcellular location">
    <subcellularLocation>
        <location evidence="1 12">Membrane</location>
        <topology evidence="1 12">Multi-pass membrane protein</topology>
    </subcellularLocation>
</comment>
<evidence type="ECO:0000256" key="8">
    <source>
        <dbReference type="ARBA" id="ARBA00022967"/>
    </source>
</evidence>
<feature type="transmembrane region" description="Helical" evidence="12">
    <location>
        <begin position="1110"/>
        <end position="1131"/>
    </location>
</feature>
<dbReference type="Gene3D" id="2.70.150.10">
    <property type="entry name" value="Calcium-transporting ATPase, cytoplasmic transduction domain A"/>
    <property type="match status" value="1"/>
</dbReference>
<evidence type="ECO:0000313" key="16">
    <source>
        <dbReference type="Proteomes" id="UP001363151"/>
    </source>
</evidence>
<dbReference type="InterPro" id="IPR023298">
    <property type="entry name" value="ATPase_P-typ_TM_dom_sf"/>
</dbReference>
<dbReference type="SUPFAM" id="SSF81653">
    <property type="entry name" value="Calcium ATPase, transduction domain A"/>
    <property type="match status" value="1"/>
</dbReference>
<feature type="domain" description="P-type ATPase C-terminal" evidence="14">
    <location>
        <begin position="909"/>
        <end position="1178"/>
    </location>
</feature>
<dbReference type="InterPro" id="IPR044492">
    <property type="entry name" value="P_typ_ATPase_HD_dom"/>
</dbReference>
<dbReference type="Pfam" id="PF13246">
    <property type="entry name" value="Cation_ATPase"/>
    <property type="match status" value="1"/>
</dbReference>
<evidence type="ECO:0000256" key="12">
    <source>
        <dbReference type="RuleBase" id="RU362033"/>
    </source>
</evidence>
<evidence type="ECO:0000256" key="9">
    <source>
        <dbReference type="ARBA" id="ARBA00022989"/>
    </source>
</evidence>
<reference evidence="15 16" key="1">
    <citation type="submission" date="2024-03" db="EMBL/GenBank/DDBJ databases">
        <title>Aureococcus anophagefferens CCMP1851 and Kratosvirus quantuckense: Draft genome of a second virus-susceptible host strain in the model system.</title>
        <authorList>
            <person name="Chase E."/>
            <person name="Truchon A.R."/>
            <person name="Schepens W."/>
            <person name="Wilhelm S.W."/>
        </authorList>
    </citation>
    <scope>NUCLEOTIDE SEQUENCE [LARGE SCALE GENOMIC DNA]</scope>
    <source>
        <strain evidence="15 16">CCMP1851</strain>
    </source>
</reference>
<dbReference type="SFLD" id="SFLDF00027">
    <property type="entry name" value="p-type_atpase"/>
    <property type="match status" value="1"/>
</dbReference>
<dbReference type="Gene3D" id="3.40.1110.10">
    <property type="entry name" value="Calcium-transporting ATPase, cytoplasmic domain N"/>
    <property type="match status" value="1"/>
</dbReference>
<dbReference type="SUPFAM" id="SSF81665">
    <property type="entry name" value="Calcium ATPase, transmembrane domain M"/>
    <property type="match status" value="1"/>
</dbReference>
<evidence type="ECO:0000256" key="10">
    <source>
        <dbReference type="ARBA" id="ARBA00023136"/>
    </source>
</evidence>
<dbReference type="InterPro" id="IPR006539">
    <property type="entry name" value="P-type_ATPase_IV"/>
</dbReference>
<sequence length="1223" mass="133448">MGGAGGVKTRLVKIGAANAGHAPHNRLVTAKFTLLNFLPLALFAQFRRVANLYFLLNGMLMMFAEVTGAFNSPYTSYTTLGPLMFLITISLINDALTDIQRHRADMRMDATAVDVVSRGGGQLRLANIRSGDVLRCFRGEAAPADFVMLAGSGEASTAYIDTASIDGETSLKLRRAAPLGLAWQACGDDGGSSDPAAAAAAALDGVVECDLPNEHVNAFTGNVALDGGGETLPLSKENVVLRGSTVHSAWVVGVCIYSGRESKLAKNMREAPIKFSQLDRVTNRAVLIALLLQLCLAIISSGAMVSFDRRMEDKLWYTGQKQTFASYLEARWPDLEWEEDKASFGWGLCTFFILYCFFIPMSLYVTFDFAKIAQMQFIDWDEEMTNEVDGQTVRAKARSLCVTDLGQVEYVFSDKTGTLTRNEMKLRRIIVDGDHFGVGDAPGVAPPSDYGEAAPPQSVDELFAKAQGGAPGNDAARLLESFMLCNTVIVEAREDAAEAPVYQAESPDEGALVAGGALCGYTLEARTQKTLTGVISPPRDLQGTAKTARTWDVLATNEFDNDRKRMSIVLREPGGGDVVFLCKGADSSMLDVAEPGSRAVFETTTVPQMDAYAKTGLRTLVYSAQVWSEARFSAWYETHYAPAARSLVGREEQLRAAAHEAEKDLVLVGATAIEDRLQDGVPETIALMAAADIKLWVLTGDKRETAIEIARSCRLITDTMAVDVLSGDEAPDALTATLCRLYAREFPGGGGGERRDDGPLARLGRATGGLRSALFPPGDRDADRDPDAVERAVSALLAKHGFAGGAGVEVEAPRAGASALVLDGGAVTELFSAGYCVEVMLFRLLATYKAVLACRVTPKQKAQFVLLVQTHVPGKPVTLAIGDGANDVNMIMQAQVGVGISGLEGRQAVNASDFAIGQFRFLHRLLFIHGRWAYRRSSALILFSFYKNAVLAYCLFFYSFNTGFSGTSMFHEHYTSMYNFYLATQIFWLACFDRDVDEAYALNHPRLYDSGRLNLDLRVREVVTWQFSGLLHAVLIYYLVQESLQLGSGTSPYDTSAHMVFGTVGMVCITVAMNLKVLMETRTIVHLRSAMVAEPRGWLSPLGFVCSHKFVFGFNLGFFYLATIMAAMPSMCETVTMVDQMPYWGVGEETLYQGPPWLTILLVLGTWLVVDWLHRALRWEFGSDAVSLLVERCHLERWARNPQEAPWGADLIHLRKDSKIAPA</sequence>
<keyword evidence="10 12" id="KW-0472">Membrane</keyword>
<evidence type="ECO:0000256" key="1">
    <source>
        <dbReference type="ARBA" id="ARBA00004141"/>
    </source>
</evidence>
<evidence type="ECO:0000259" key="13">
    <source>
        <dbReference type="Pfam" id="PF16209"/>
    </source>
</evidence>
<feature type="transmembrane region" description="Helical" evidence="12">
    <location>
        <begin position="1060"/>
        <end position="1079"/>
    </location>
</feature>
<keyword evidence="9 12" id="KW-1133">Transmembrane helix</keyword>
<comment type="catalytic activity">
    <reaction evidence="11 12">
        <text>ATP + H2O + phospholipidSide 1 = ADP + phosphate + phospholipidSide 2.</text>
        <dbReference type="EC" id="7.6.2.1"/>
    </reaction>
</comment>
<evidence type="ECO:0000256" key="7">
    <source>
        <dbReference type="ARBA" id="ARBA00022842"/>
    </source>
</evidence>
<evidence type="ECO:0000256" key="5">
    <source>
        <dbReference type="ARBA" id="ARBA00022741"/>
    </source>
</evidence>
<dbReference type="EMBL" id="JBBJCI010000038">
    <property type="protein sequence ID" value="KAK7250045.1"/>
    <property type="molecule type" value="Genomic_DNA"/>
</dbReference>
<dbReference type="InterPro" id="IPR008250">
    <property type="entry name" value="ATPase_P-typ_transduc_dom_A_sf"/>
</dbReference>
<dbReference type="Proteomes" id="UP001363151">
    <property type="component" value="Unassembled WGS sequence"/>
</dbReference>
<dbReference type="SFLD" id="SFLDS00003">
    <property type="entry name" value="Haloacid_Dehalogenase"/>
    <property type="match status" value="1"/>
</dbReference>
<feature type="transmembrane region" description="Helical" evidence="12">
    <location>
        <begin position="52"/>
        <end position="70"/>
    </location>
</feature>
<dbReference type="InterPro" id="IPR023214">
    <property type="entry name" value="HAD_sf"/>
</dbReference>
<dbReference type="PANTHER" id="PTHR24092">
    <property type="entry name" value="PROBABLE PHOSPHOLIPID-TRANSPORTING ATPASE"/>
    <property type="match status" value="1"/>
</dbReference>
<dbReference type="Pfam" id="PF16212">
    <property type="entry name" value="PhoLip_ATPase_C"/>
    <property type="match status" value="1"/>
</dbReference>
<organism evidence="15 16">
    <name type="scientific">Aureococcus anophagefferens</name>
    <name type="common">Harmful bloom alga</name>
    <dbReference type="NCBI Taxonomy" id="44056"/>
    <lineage>
        <taxon>Eukaryota</taxon>
        <taxon>Sar</taxon>
        <taxon>Stramenopiles</taxon>
        <taxon>Ochrophyta</taxon>
        <taxon>Pelagophyceae</taxon>
        <taxon>Pelagomonadales</taxon>
        <taxon>Pelagomonadaceae</taxon>
        <taxon>Aureococcus</taxon>
    </lineage>
</organism>
<dbReference type="SUPFAM" id="SSF81660">
    <property type="entry name" value="Metal cation-transporting ATPase, ATP-binding domain N"/>
    <property type="match status" value="1"/>
</dbReference>
<dbReference type="PANTHER" id="PTHR24092:SF218">
    <property type="entry name" value="PHOSPHOLIPID-TRANSPORTING ATPASE"/>
    <property type="match status" value="1"/>
</dbReference>
<name>A0ABR1GA34_AURAN</name>
<evidence type="ECO:0000313" key="15">
    <source>
        <dbReference type="EMBL" id="KAK7250045.1"/>
    </source>
</evidence>
<feature type="transmembrane region" description="Helical" evidence="12">
    <location>
        <begin position="344"/>
        <end position="367"/>
    </location>
</feature>
<keyword evidence="3 12" id="KW-0812">Transmembrane</keyword>
<feature type="transmembrane region" description="Helical" evidence="12">
    <location>
        <begin position="1151"/>
        <end position="1170"/>
    </location>
</feature>
<dbReference type="SUPFAM" id="SSF56784">
    <property type="entry name" value="HAD-like"/>
    <property type="match status" value="1"/>
</dbReference>
<keyword evidence="7 12" id="KW-0460">Magnesium</keyword>
<dbReference type="InterPro" id="IPR001757">
    <property type="entry name" value="P_typ_ATPase"/>
</dbReference>
<dbReference type="NCBIfam" id="TIGR01494">
    <property type="entry name" value="ATPase_P-type"/>
    <property type="match status" value="1"/>
</dbReference>
<evidence type="ECO:0000256" key="11">
    <source>
        <dbReference type="ARBA" id="ARBA00034036"/>
    </source>
</evidence>
<feature type="transmembrane region" description="Helical" evidence="12">
    <location>
        <begin position="76"/>
        <end position="96"/>
    </location>
</feature>